<dbReference type="RefSeq" id="WP_344917123.1">
    <property type="nucleotide sequence ID" value="NZ_BAAAYO010000021.1"/>
</dbReference>
<accession>A0ABV5VPZ4</accession>
<comment type="caution">
    <text evidence="2">The sequence shown here is derived from an EMBL/GenBank/DDBJ whole genome shotgun (WGS) entry which is preliminary data.</text>
</comment>
<evidence type="ECO:0000256" key="1">
    <source>
        <dbReference type="SAM" id="MobiDB-lite"/>
    </source>
</evidence>
<dbReference type="EMBL" id="JBHMAG010000002">
    <property type="protein sequence ID" value="MFB9750347.1"/>
    <property type="molecule type" value="Genomic_DNA"/>
</dbReference>
<name>A0ABV5VPZ4_9BACL</name>
<organism evidence="2 3">
    <name type="scientific">Paenibacillus hodogayensis</name>
    <dbReference type="NCBI Taxonomy" id="279208"/>
    <lineage>
        <taxon>Bacteria</taxon>
        <taxon>Bacillati</taxon>
        <taxon>Bacillota</taxon>
        <taxon>Bacilli</taxon>
        <taxon>Bacillales</taxon>
        <taxon>Paenibacillaceae</taxon>
        <taxon>Paenibacillus</taxon>
    </lineage>
</organism>
<protein>
    <submittedName>
        <fullName evidence="2">Uncharacterized protein</fullName>
    </submittedName>
</protein>
<evidence type="ECO:0000313" key="2">
    <source>
        <dbReference type="EMBL" id="MFB9750347.1"/>
    </source>
</evidence>
<feature type="region of interest" description="Disordered" evidence="1">
    <location>
        <begin position="42"/>
        <end position="67"/>
    </location>
</feature>
<keyword evidence="3" id="KW-1185">Reference proteome</keyword>
<evidence type="ECO:0000313" key="3">
    <source>
        <dbReference type="Proteomes" id="UP001589619"/>
    </source>
</evidence>
<sequence>MENGDRENYKTKPAKAFTPTKYDSIASASINEALKEIVEKGKDENTALREADEKANQRIREKEATAK</sequence>
<reference evidence="2 3" key="1">
    <citation type="submission" date="2024-09" db="EMBL/GenBank/DDBJ databases">
        <authorList>
            <person name="Sun Q."/>
            <person name="Mori K."/>
        </authorList>
    </citation>
    <scope>NUCLEOTIDE SEQUENCE [LARGE SCALE GENOMIC DNA]</scope>
    <source>
        <strain evidence="2 3">JCM 12520</strain>
    </source>
</reference>
<dbReference type="Proteomes" id="UP001589619">
    <property type="component" value="Unassembled WGS sequence"/>
</dbReference>
<proteinExistence type="predicted"/>
<gene>
    <name evidence="2" type="ORF">ACFFNY_02075</name>
</gene>